<dbReference type="PANTHER" id="PTHR24104">
    <property type="entry name" value="E3 UBIQUITIN-PROTEIN LIGASE NHLRC1-RELATED"/>
    <property type="match status" value="1"/>
</dbReference>
<gene>
    <name evidence="3" type="ORF">SAMN05421829_1264</name>
</gene>
<keyword evidence="4" id="KW-1185">Reference proteome</keyword>
<feature type="repeat" description="NHL" evidence="2">
    <location>
        <begin position="266"/>
        <end position="294"/>
    </location>
</feature>
<evidence type="ECO:0000313" key="3">
    <source>
        <dbReference type="EMBL" id="SIR65072.1"/>
    </source>
</evidence>
<name>A0A1N7CNB9_9RHOO</name>
<dbReference type="Pfam" id="PF01436">
    <property type="entry name" value="NHL"/>
    <property type="match status" value="1"/>
</dbReference>
<dbReference type="PROSITE" id="PS51125">
    <property type="entry name" value="NHL"/>
    <property type="match status" value="3"/>
</dbReference>
<protein>
    <submittedName>
        <fullName evidence="3">NHL repeat-containing protein</fullName>
    </submittedName>
</protein>
<reference evidence="4" key="1">
    <citation type="submission" date="2017-01" db="EMBL/GenBank/DDBJ databases">
        <authorList>
            <person name="Varghese N."/>
            <person name="Submissions S."/>
        </authorList>
    </citation>
    <scope>NUCLEOTIDE SEQUENCE [LARGE SCALE GENOMIC DNA]</scope>
    <source>
        <strain evidence="4">ATCC 51758</strain>
    </source>
</reference>
<dbReference type="Gene3D" id="2.120.10.30">
    <property type="entry name" value="TolB, C-terminal domain"/>
    <property type="match status" value="3"/>
</dbReference>
<dbReference type="PANTHER" id="PTHR24104:SF25">
    <property type="entry name" value="PROTEIN LIN-41"/>
    <property type="match status" value="1"/>
</dbReference>
<dbReference type="AlphaFoldDB" id="A0A1N7CNB9"/>
<accession>A0A1N7CNB9</accession>
<feature type="repeat" description="NHL" evidence="2">
    <location>
        <begin position="301"/>
        <end position="341"/>
    </location>
</feature>
<dbReference type="EMBL" id="FTMD01000026">
    <property type="protein sequence ID" value="SIR65072.1"/>
    <property type="molecule type" value="Genomic_DNA"/>
</dbReference>
<dbReference type="InterPro" id="IPR001258">
    <property type="entry name" value="NHL_repeat"/>
</dbReference>
<feature type="repeat" description="NHL" evidence="2">
    <location>
        <begin position="204"/>
        <end position="247"/>
    </location>
</feature>
<dbReference type="SUPFAM" id="SSF101898">
    <property type="entry name" value="NHL repeat"/>
    <property type="match status" value="1"/>
</dbReference>
<organism evidence="3 4">
    <name type="scientific">Aromatoleum tolulyticum</name>
    <dbReference type="NCBI Taxonomy" id="34027"/>
    <lineage>
        <taxon>Bacteria</taxon>
        <taxon>Pseudomonadati</taxon>
        <taxon>Pseudomonadota</taxon>
        <taxon>Betaproteobacteria</taxon>
        <taxon>Rhodocyclales</taxon>
        <taxon>Rhodocyclaceae</taxon>
        <taxon>Aromatoleum</taxon>
    </lineage>
</organism>
<proteinExistence type="predicted"/>
<sequence length="345" mass="36429">MRQTLVLALVGPLLVALAATLSGCGGQLREAPEPSPLVWPAPPDTPRIALVRAFSRPAELGIGRGLAERLQALLLGDRDTRMVRPMAVAVVRGVIYVADPGVQAVHRFDPAGDRYALVRGPGGTPLPSPVGLAEGAGGDVYVTDSRLGGVFVIRPDADAASPVALDTAPRQPTGIAFDPDGRRLLVVDTAAHQILAYGPDLRLMARIGTGGNGPGEFNHPTALWRDPSGRLYVTDPLNFRIQILDADGTFLAAIGRAGDSPGDSPRPKGVATDRDGHVFVVDALLHSVQIFDEAGRFLLPVGQQGQDRGEFWLPAGVFVSGDGHIYVADSYNRRVQVLRYLGGAT</sequence>
<evidence type="ECO:0000313" key="4">
    <source>
        <dbReference type="Proteomes" id="UP000186819"/>
    </source>
</evidence>
<dbReference type="Proteomes" id="UP000186819">
    <property type="component" value="Unassembled WGS sequence"/>
</dbReference>
<evidence type="ECO:0000256" key="1">
    <source>
        <dbReference type="ARBA" id="ARBA00022737"/>
    </source>
</evidence>
<dbReference type="GO" id="GO:0008270">
    <property type="term" value="F:zinc ion binding"/>
    <property type="evidence" value="ECO:0007669"/>
    <property type="project" value="UniProtKB-KW"/>
</dbReference>
<dbReference type="RefSeq" id="WP_076604465.1">
    <property type="nucleotide sequence ID" value="NZ_FTMD01000026.1"/>
</dbReference>
<dbReference type="InterPro" id="IPR011042">
    <property type="entry name" value="6-blade_b-propeller_TolB-like"/>
</dbReference>
<evidence type="ECO:0000256" key="2">
    <source>
        <dbReference type="PROSITE-ProRule" id="PRU00504"/>
    </source>
</evidence>
<dbReference type="STRING" id="34027.SAMN05421829_1264"/>
<keyword evidence="1" id="KW-0677">Repeat</keyword>
<dbReference type="PROSITE" id="PS51257">
    <property type="entry name" value="PROKAR_LIPOPROTEIN"/>
    <property type="match status" value="1"/>
</dbReference>
<dbReference type="InterPro" id="IPR050952">
    <property type="entry name" value="TRIM-NHL_E3_ligases"/>
</dbReference>